<evidence type="ECO:0000259" key="6">
    <source>
        <dbReference type="PROSITE" id="PS50156"/>
    </source>
</evidence>
<dbReference type="GO" id="GO:0005891">
    <property type="term" value="C:voltage-gated calcium channel complex"/>
    <property type="evidence" value="ECO:0007669"/>
    <property type="project" value="TreeGrafter"/>
</dbReference>
<evidence type="ECO:0000256" key="3">
    <source>
        <dbReference type="ARBA" id="ARBA00023065"/>
    </source>
</evidence>
<dbReference type="GO" id="GO:0008331">
    <property type="term" value="F:high voltage-gated calcium channel activity"/>
    <property type="evidence" value="ECO:0007669"/>
    <property type="project" value="TreeGrafter"/>
</dbReference>
<accession>A0AAE1B159</accession>
<dbReference type="PANTHER" id="PTHR45628">
    <property type="entry name" value="VOLTAGE-DEPENDENT CALCIUM CHANNEL TYPE A SUBUNIT ALPHA-1"/>
    <property type="match status" value="1"/>
</dbReference>
<evidence type="ECO:0000256" key="1">
    <source>
        <dbReference type="ARBA" id="ARBA00022448"/>
    </source>
</evidence>
<organism evidence="7 8">
    <name type="scientific">Elysia crispata</name>
    <name type="common">lettuce slug</name>
    <dbReference type="NCBI Taxonomy" id="231223"/>
    <lineage>
        <taxon>Eukaryota</taxon>
        <taxon>Metazoa</taxon>
        <taxon>Spiralia</taxon>
        <taxon>Lophotrochozoa</taxon>
        <taxon>Mollusca</taxon>
        <taxon>Gastropoda</taxon>
        <taxon>Heterobranchia</taxon>
        <taxon>Euthyneura</taxon>
        <taxon>Panpulmonata</taxon>
        <taxon>Sacoglossa</taxon>
        <taxon>Placobranchoidea</taxon>
        <taxon>Plakobranchidae</taxon>
        <taxon>Elysia</taxon>
    </lineage>
</organism>
<evidence type="ECO:0000313" key="7">
    <source>
        <dbReference type="EMBL" id="KAK3797813.1"/>
    </source>
</evidence>
<dbReference type="PANTHER" id="PTHR45628:SF1">
    <property type="entry name" value="VOLTAGE-DEPENDENT CALCIUM CHANNEL TYPE D SUBUNIT ALPHA-1"/>
    <property type="match status" value="1"/>
</dbReference>
<reference evidence="7" key="1">
    <citation type="journal article" date="2023" name="G3 (Bethesda)">
        <title>A reference genome for the long-term kleptoplast-retaining sea slug Elysia crispata morphotype clarki.</title>
        <authorList>
            <person name="Eastman K.E."/>
            <person name="Pendleton A.L."/>
            <person name="Shaikh M.A."/>
            <person name="Suttiyut T."/>
            <person name="Ogas R."/>
            <person name="Tomko P."/>
            <person name="Gavelis G."/>
            <person name="Widhalm J.R."/>
            <person name="Wisecaver J.H."/>
        </authorList>
    </citation>
    <scope>NUCLEOTIDE SEQUENCE</scope>
    <source>
        <strain evidence="7">ECLA1</strain>
    </source>
</reference>
<name>A0AAE1B159_9GAST</name>
<dbReference type="AlphaFoldDB" id="A0AAE1B159"/>
<feature type="compositionally biased region" description="Gly residues" evidence="5">
    <location>
        <begin position="67"/>
        <end position="82"/>
    </location>
</feature>
<keyword evidence="4" id="KW-0407">Ion channel</keyword>
<feature type="domain" description="SSD" evidence="6">
    <location>
        <begin position="164"/>
        <end position="192"/>
    </location>
</feature>
<evidence type="ECO:0000256" key="5">
    <source>
        <dbReference type="SAM" id="MobiDB-lite"/>
    </source>
</evidence>
<keyword evidence="8" id="KW-1185">Reference proteome</keyword>
<keyword evidence="2" id="KW-0851">Voltage-gated channel</keyword>
<protein>
    <recommendedName>
        <fullName evidence="6">SSD domain-containing protein</fullName>
    </recommendedName>
</protein>
<dbReference type="InterPro" id="IPR000731">
    <property type="entry name" value="SSD"/>
</dbReference>
<feature type="compositionally biased region" description="Gly residues" evidence="5">
    <location>
        <begin position="46"/>
        <end position="59"/>
    </location>
</feature>
<sequence>MATCSSDFLSQDITIVNYGVQNDQSAGQSRANGGGGPPGSSSLSRGGVGTGSGVTGAGAAGPTSGEDPGGGGGAGGGGGGGSTTTTWQQQGYTPAIASVVGGLTQLPLGAGPEAGKGLSSGWSTALAAAHSAATVRKRANMRKQQNQNVRPPRALYFLTLKNPIRKFCIQVAEYKLFEFLVLITIFANCIALAIQTPYPNADSNDLNAALVSTTPTATLARQTRAGVHTNHINSHACTILEHNFIPNRLTAAPNTLTATLIIPTLEHNSTHN</sequence>
<dbReference type="PROSITE" id="PS50156">
    <property type="entry name" value="SSD"/>
    <property type="match status" value="1"/>
</dbReference>
<dbReference type="EMBL" id="JAWDGP010000740">
    <property type="protein sequence ID" value="KAK3797813.1"/>
    <property type="molecule type" value="Genomic_DNA"/>
</dbReference>
<dbReference type="Proteomes" id="UP001283361">
    <property type="component" value="Unassembled WGS sequence"/>
</dbReference>
<keyword evidence="3" id="KW-0406">Ion transport</keyword>
<evidence type="ECO:0000256" key="2">
    <source>
        <dbReference type="ARBA" id="ARBA00022882"/>
    </source>
</evidence>
<keyword evidence="1" id="KW-0813">Transport</keyword>
<evidence type="ECO:0000313" key="8">
    <source>
        <dbReference type="Proteomes" id="UP001283361"/>
    </source>
</evidence>
<gene>
    <name evidence="7" type="ORF">RRG08_052413</name>
</gene>
<feature type="region of interest" description="Disordered" evidence="5">
    <location>
        <begin position="24"/>
        <end position="87"/>
    </location>
</feature>
<dbReference type="GO" id="GO:0098703">
    <property type="term" value="P:calcium ion import across plasma membrane"/>
    <property type="evidence" value="ECO:0007669"/>
    <property type="project" value="TreeGrafter"/>
</dbReference>
<evidence type="ECO:0000256" key="4">
    <source>
        <dbReference type="ARBA" id="ARBA00023303"/>
    </source>
</evidence>
<proteinExistence type="predicted"/>
<dbReference type="InterPro" id="IPR050599">
    <property type="entry name" value="VDCC_alpha-1_subunit"/>
</dbReference>
<comment type="caution">
    <text evidence="7">The sequence shown here is derived from an EMBL/GenBank/DDBJ whole genome shotgun (WGS) entry which is preliminary data.</text>
</comment>